<feature type="chain" id="PRO_5044546786" evidence="1">
    <location>
        <begin position="29"/>
        <end position="244"/>
    </location>
</feature>
<dbReference type="RefSeq" id="WP_071877292.1">
    <property type="nucleotide sequence ID" value="NZ_JXLC01000007.1"/>
</dbReference>
<reference evidence="4 6" key="1">
    <citation type="submission" date="2014-12" db="EMBL/GenBank/DDBJ databases">
        <title>Draft genome sequences of 29 type strains of Enterococci.</title>
        <authorList>
            <person name="Zhong Z."/>
            <person name="Sun Z."/>
            <person name="Liu W."/>
            <person name="Zhang W."/>
            <person name="Zhang H."/>
        </authorList>
    </citation>
    <scope>NUCLEOTIDE SEQUENCE [LARGE SCALE GENOMIC DNA]</scope>
    <source>
        <strain evidence="4 6">DSM 22801</strain>
    </source>
</reference>
<proteinExistence type="predicted"/>
<evidence type="ECO:0000313" key="6">
    <source>
        <dbReference type="Proteomes" id="UP000183039"/>
    </source>
</evidence>
<feature type="domain" description="WxL" evidence="2">
    <location>
        <begin position="33"/>
        <end position="243"/>
    </location>
</feature>
<keyword evidence="1" id="KW-0732">Signal</keyword>
<dbReference type="AlphaFoldDB" id="A0A0S3K949"/>
<accession>A0A0S3K949</accession>
<name>A0A0S3K949_9ENTE</name>
<evidence type="ECO:0000313" key="4">
    <source>
        <dbReference type="EMBL" id="OJG92268.1"/>
    </source>
</evidence>
<dbReference type="OrthoDB" id="2339326at2"/>
<feature type="signal peptide" evidence="1">
    <location>
        <begin position="1"/>
        <end position="28"/>
    </location>
</feature>
<dbReference type="Proteomes" id="UP000183039">
    <property type="component" value="Unassembled WGS sequence"/>
</dbReference>
<keyword evidence="5" id="KW-1185">Reference proteome</keyword>
<dbReference type="InterPro" id="IPR027994">
    <property type="entry name" value="WxL_dom"/>
</dbReference>
<sequence>MKKIMRKFIVFMALLLGGVCVEVPVVFADGAVENKSEAEILYTENSDITPPIDRDKPGEAVEIVSSVPIRPGTSGPLSVDFAPHVIFGEHDGSQKNDLYYAKLMRIKKLSDGTEEMVPNFLQITDNRGKNSGWRLTIKQNGQLKNGTHSLKGAEISLKNITLFSPNNGGKPIATESVRLDPEGGEPTEMAKSTEKTGKGTWLVMFGKDSEESKTSIQVSVPGTSEKKKGNYTTSLTWELIDTPI</sequence>
<evidence type="ECO:0000313" key="3">
    <source>
        <dbReference type="EMBL" id="ALS00770.1"/>
    </source>
</evidence>
<evidence type="ECO:0000259" key="2">
    <source>
        <dbReference type="Pfam" id="PF13731"/>
    </source>
</evidence>
<gene>
    <name evidence="3" type="ORF">ATZ33_05110</name>
    <name evidence="4" type="ORF">RV15_GL003370</name>
</gene>
<dbReference type="Proteomes" id="UP000065511">
    <property type="component" value="Chromosome"/>
</dbReference>
<organism evidence="4 6">
    <name type="scientific">Enterococcus silesiacus</name>
    <dbReference type="NCBI Taxonomy" id="332949"/>
    <lineage>
        <taxon>Bacteria</taxon>
        <taxon>Bacillati</taxon>
        <taxon>Bacillota</taxon>
        <taxon>Bacilli</taxon>
        <taxon>Lactobacillales</taxon>
        <taxon>Enterococcaceae</taxon>
        <taxon>Enterococcus</taxon>
    </lineage>
</organism>
<protein>
    <submittedName>
        <fullName evidence="3">Cell surface protein</fullName>
    </submittedName>
</protein>
<dbReference type="KEGG" id="ess:ATZ33_05110"/>
<dbReference type="EMBL" id="JXLC01000007">
    <property type="protein sequence ID" value="OJG92268.1"/>
    <property type="molecule type" value="Genomic_DNA"/>
</dbReference>
<reference evidence="3 5" key="2">
    <citation type="submission" date="2015-12" db="EMBL/GenBank/DDBJ databases">
        <authorList>
            <person name="Lauer A."/>
            <person name="Humrighouse B."/>
            <person name="Loparev V."/>
            <person name="Shewmaker P.L."/>
            <person name="Whitney A.M."/>
            <person name="McLaughlin R.W."/>
        </authorList>
    </citation>
    <scope>NUCLEOTIDE SEQUENCE [LARGE SCALE GENOMIC DNA]</scope>
    <source>
        <strain evidence="3 5">LMG 23085</strain>
    </source>
</reference>
<evidence type="ECO:0000313" key="5">
    <source>
        <dbReference type="Proteomes" id="UP000065511"/>
    </source>
</evidence>
<evidence type="ECO:0000256" key="1">
    <source>
        <dbReference type="SAM" id="SignalP"/>
    </source>
</evidence>
<dbReference type="Pfam" id="PF13731">
    <property type="entry name" value="WxL"/>
    <property type="match status" value="1"/>
</dbReference>
<dbReference type="EMBL" id="CP013614">
    <property type="protein sequence ID" value="ALS00770.1"/>
    <property type="molecule type" value="Genomic_DNA"/>
</dbReference>